<dbReference type="AlphaFoldDB" id="A0A5D0HFC6"/>
<accession>A0A5D0HFC6</accession>
<dbReference type="EMBL" id="VSDQ01000729">
    <property type="protein sequence ID" value="TYA70028.1"/>
    <property type="molecule type" value="Genomic_DNA"/>
</dbReference>
<comment type="caution">
    <text evidence="1">The sequence shown here is derived from an EMBL/GenBank/DDBJ whole genome shotgun (WGS) entry which is preliminary data.</text>
</comment>
<dbReference type="RefSeq" id="WP_148545351.1">
    <property type="nucleotide sequence ID" value="NZ_VSDQ01000729.1"/>
</dbReference>
<evidence type="ECO:0000313" key="2">
    <source>
        <dbReference type="Proteomes" id="UP000323930"/>
    </source>
</evidence>
<reference evidence="1 2" key="1">
    <citation type="submission" date="2019-08" db="EMBL/GenBank/DDBJ databases">
        <title>Seonamhaeicola sediminis sp. nov., isolated from marine sediment.</title>
        <authorList>
            <person name="Cao W.R."/>
        </authorList>
    </citation>
    <scope>NUCLEOTIDE SEQUENCE [LARGE SCALE GENOMIC DNA]</scope>
    <source>
        <strain evidence="1 2">B011</strain>
    </source>
</reference>
<organism evidence="1 2">
    <name type="scientific">Seonamhaeicola marinus</name>
    <dbReference type="NCBI Taxonomy" id="1912246"/>
    <lineage>
        <taxon>Bacteria</taxon>
        <taxon>Pseudomonadati</taxon>
        <taxon>Bacteroidota</taxon>
        <taxon>Flavobacteriia</taxon>
        <taxon>Flavobacteriales</taxon>
        <taxon>Flavobacteriaceae</taxon>
    </lineage>
</organism>
<dbReference type="SUPFAM" id="SSF56925">
    <property type="entry name" value="OMPA-like"/>
    <property type="match status" value="1"/>
</dbReference>
<evidence type="ECO:0000313" key="1">
    <source>
        <dbReference type="EMBL" id="TYA70028.1"/>
    </source>
</evidence>
<protein>
    <submittedName>
        <fullName evidence="1">Uncharacterized protein</fullName>
    </submittedName>
</protein>
<dbReference type="InterPro" id="IPR011250">
    <property type="entry name" value="OMP/PagP_B-barrel"/>
</dbReference>
<sequence>MLQKLFIIVVCFMSYTGFSQSKIRKAEESLKKENNTTKVSTQSGGRVSNDDDSLGEAIVKETFGGLAVAIFYYTAYGILVEMPFEKTTPSSRAILNKHPYFNTENGNYSYEWNDNSAVGRATLSSRYIFENSILDGHHLNLGLRFYNKLALKLDYLQLWENNPNFGHDELAIYTALLKYHRVRTKKLDVWWGVGASYADGAVDDFGFTFGLGAEAFFAKPISLESNFNHTSVNGNSITKFNALINYYLKQFKISGGYERLKIGSQKFSMPSLGLGVSF</sequence>
<gene>
    <name evidence="1" type="ORF">FUA24_22330</name>
</gene>
<dbReference type="OrthoDB" id="1323375at2"/>
<proteinExistence type="predicted"/>
<dbReference type="Proteomes" id="UP000323930">
    <property type="component" value="Unassembled WGS sequence"/>
</dbReference>
<keyword evidence="2" id="KW-1185">Reference proteome</keyword>
<name>A0A5D0HFC6_9FLAO</name>